<name>A0A9D1WAC3_9SPHI</name>
<dbReference type="InterPro" id="IPR002744">
    <property type="entry name" value="MIP18-like"/>
</dbReference>
<dbReference type="InterPro" id="IPR052339">
    <property type="entry name" value="Fe-S_Maturation_MIP18"/>
</dbReference>
<feature type="domain" description="MIP18 family-like" evidence="1">
    <location>
        <begin position="17"/>
        <end position="85"/>
    </location>
</feature>
<reference evidence="2" key="2">
    <citation type="submission" date="2021-04" db="EMBL/GenBank/DDBJ databases">
        <authorList>
            <person name="Gilroy R."/>
        </authorList>
    </citation>
    <scope>NUCLEOTIDE SEQUENCE</scope>
    <source>
        <strain evidence="2">1719</strain>
    </source>
</reference>
<evidence type="ECO:0000313" key="2">
    <source>
        <dbReference type="EMBL" id="HIX55309.1"/>
    </source>
</evidence>
<dbReference type="Proteomes" id="UP000824156">
    <property type="component" value="Unassembled WGS sequence"/>
</dbReference>
<dbReference type="SUPFAM" id="SSF117916">
    <property type="entry name" value="Fe-S cluster assembly (FSCA) domain-like"/>
    <property type="match status" value="1"/>
</dbReference>
<evidence type="ECO:0000259" key="1">
    <source>
        <dbReference type="Pfam" id="PF01883"/>
    </source>
</evidence>
<evidence type="ECO:0000313" key="3">
    <source>
        <dbReference type="Proteomes" id="UP000824156"/>
    </source>
</evidence>
<dbReference type="Pfam" id="PF01883">
    <property type="entry name" value="FeS_assembly_P"/>
    <property type="match status" value="1"/>
</dbReference>
<dbReference type="EMBL" id="DXEZ01000270">
    <property type="protein sequence ID" value="HIX55309.1"/>
    <property type="molecule type" value="Genomic_DNA"/>
</dbReference>
<dbReference type="PANTHER" id="PTHR42831:SF1">
    <property type="entry name" value="FE-S PROTEIN MATURATION AUXILIARY FACTOR YITW"/>
    <property type="match status" value="1"/>
</dbReference>
<protein>
    <submittedName>
        <fullName evidence="2">Metal-sulfur cluster assembly factor</fullName>
    </submittedName>
</protein>
<dbReference type="PANTHER" id="PTHR42831">
    <property type="entry name" value="FE-S PROTEIN MATURATION AUXILIARY FACTOR YITW"/>
    <property type="match status" value="1"/>
</dbReference>
<dbReference type="InterPro" id="IPR034904">
    <property type="entry name" value="FSCA_dom_sf"/>
</dbReference>
<comment type="caution">
    <text evidence="2">The sequence shown here is derived from an EMBL/GenBank/DDBJ whole genome shotgun (WGS) entry which is preliminary data.</text>
</comment>
<proteinExistence type="predicted"/>
<reference evidence="2" key="1">
    <citation type="journal article" date="2021" name="PeerJ">
        <title>Extensive microbial diversity within the chicken gut microbiome revealed by metagenomics and culture.</title>
        <authorList>
            <person name="Gilroy R."/>
            <person name="Ravi A."/>
            <person name="Getino M."/>
            <person name="Pursley I."/>
            <person name="Horton D.L."/>
            <person name="Alikhan N.F."/>
            <person name="Baker D."/>
            <person name="Gharbi K."/>
            <person name="Hall N."/>
            <person name="Watson M."/>
            <person name="Adriaenssens E.M."/>
            <person name="Foster-Nyarko E."/>
            <person name="Jarju S."/>
            <person name="Secka A."/>
            <person name="Antonio M."/>
            <person name="Oren A."/>
            <person name="Chaudhuri R.R."/>
            <person name="La Ragione R."/>
            <person name="Hildebrand F."/>
            <person name="Pallen M.J."/>
        </authorList>
    </citation>
    <scope>NUCLEOTIDE SEQUENCE</scope>
    <source>
        <strain evidence="2">1719</strain>
    </source>
</reference>
<organism evidence="2 3">
    <name type="scientific">Candidatus Sphingobacterium stercoripullorum</name>
    <dbReference type="NCBI Taxonomy" id="2838759"/>
    <lineage>
        <taxon>Bacteria</taxon>
        <taxon>Pseudomonadati</taxon>
        <taxon>Bacteroidota</taxon>
        <taxon>Sphingobacteriia</taxon>
        <taxon>Sphingobacteriales</taxon>
        <taxon>Sphingobacteriaceae</taxon>
        <taxon>Sphingobacterium</taxon>
    </lineage>
</organism>
<gene>
    <name evidence="2" type="ORF">H9853_09795</name>
</gene>
<dbReference type="AlphaFoldDB" id="A0A9D1WAC3"/>
<sequence>MEINLSSPQGADQLKARAALMQVLDPELFVNIIDLGLVYDVQFLERSIIEVTMTLSTPHCPLGDAIEEGVNNALLQVFPKHKVKINIVWEPEWNFDKISPEGKEQLGLS</sequence>
<accession>A0A9D1WAC3</accession>
<dbReference type="Gene3D" id="3.30.300.130">
    <property type="entry name" value="Fe-S cluster assembly (FSCA)"/>
    <property type="match status" value="1"/>
</dbReference>